<proteinExistence type="predicted"/>
<dbReference type="Proteomes" id="UP000240883">
    <property type="component" value="Unassembled WGS sequence"/>
</dbReference>
<feature type="region of interest" description="Disordered" evidence="1">
    <location>
        <begin position="817"/>
        <end position="912"/>
    </location>
</feature>
<feature type="compositionally biased region" description="Pro residues" evidence="1">
    <location>
        <begin position="96"/>
        <end position="111"/>
    </location>
</feature>
<feature type="compositionally biased region" description="Low complexity" evidence="1">
    <location>
        <begin position="832"/>
        <end position="845"/>
    </location>
</feature>
<evidence type="ECO:0000313" key="3">
    <source>
        <dbReference type="Proteomes" id="UP000240883"/>
    </source>
</evidence>
<name>A0A2T2NUM6_CORCC</name>
<organism evidence="2 3">
    <name type="scientific">Corynespora cassiicola Philippines</name>
    <dbReference type="NCBI Taxonomy" id="1448308"/>
    <lineage>
        <taxon>Eukaryota</taxon>
        <taxon>Fungi</taxon>
        <taxon>Dikarya</taxon>
        <taxon>Ascomycota</taxon>
        <taxon>Pezizomycotina</taxon>
        <taxon>Dothideomycetes</taxon>
        <taxon>Pleosporomycetidae</taxon>
        <taxon>Pleosporales</taxon>
        <taxon>Corynesporascaceae</taxon>
        <taxon>Corynespora</taxon>
    </lineage>
</organism>
<gene>
    <name evidence="2" type="ORF">BS50DRAFT_572275</name>
</gene>
<dbReference type="STRING" id="1448308.A0A2T2NUM6"/>
<dbReference type="PANTHER" id="PTHR42345">
    <property type="entry name" value="TPR_REGION DOMAIN-CONTAINING PROTEIN"/>
    <property type="match status" value="1"/>
</dbReference>
<sequence length="1019" mass="112111">MPLLRKRDKQTADASPANPELKRSKSKRQRIVDFFKSRKQRPDGRDSKIPMAANKSAAPRPARDSKIAESAEPVESNSSVDLVNPPAHNVEQTALPTPPPDTPEAPEPAETPQPKEEHRQEPLSEEHVHALFSGAPHFGVKTARRQLTPVVSHPWDTGLAVRDLSDSVQLAQPAFFAATLRQQCPSSQQAPGQTKKYKGYDIGAVEVPSMLSAQGIEPGSIGFEHFLEMPRSDNLVTDLQQSQSSNDFLDAVRNKELMHDNPERLGIRVVDMALVYDRLVEFGDLYEAFQDSPERMTILNNQSSGDLYANLFGKFLTPPGYDGSTDDPTGIKVQIDTLLKVLNLKGVWFDFGLVEWRIRLGQVLWSDQDLHPEDETQLWTDREILLFQITLACELLLRLDAVCDPDTEDIKSQIHITPQDFDGFLKSKSRKIDWDLILARRFLENILVVKDSNMDTSVETTKSRGLLSLLSKEDAKTPPSNGPEIILLPQHQSRQLAGLVHFAEAIEWPGIDLVLKELAQKLGAPENPDAEQQQTPHARFLEASTPSSISIYATPLATPRSAGGIADSYFGQVGQSALSRSNSRALRVPLSSTLLPQADGPPQTLNTGGWLSRSYLTGLILPGEAIEHFLISTLLENDKLAIAALGDSASLYGGFVYGHRTWWSKSSIVGRVLACIDGAVECLGWISLDKLPDGRLDGWYAIITEQAQFEQPARLSIEDRVARHSAIIPGEDAVIKAEDLSLPLDSSTPPIPSVEFAQWDLTTINTDLMDNDGSSGPPSDSESCMASVTFSLMARGTSHTFSLSHDIQFITSWPCTPPVSSSSPAMPRALKRSSTQMSTAQMSRSSSKRSVHSNGSRPMRYPSTRRNSHGFEPLLSHPPDSPGLLPTPMYSLDGEAFEDKTPTPSPKPEPMRAHPLHVSYKYKIVPVTEVLDPNFVLPFTMHAYKSPEPTPDEEKTEHSGTESATLVLDARASKDLELLARAWCAEKGLHAIIGRVSRTCLACCVREARGLGVNVVVRV</sequence>
<protein>
    <submittedName>
        <fullName evidence="2">Uncharacterized protein</fullName>
    </submittedName>
</protein>
<reference evidence="2 3" key="1">
    <citation type="journal article" date="2018" name="Front. Microbiol.">
        <title>Genome-Wide Analysis of Corynespora cassiicola Leaf Fall Disease Putative Effectors.</title>
        <authorList>
            <person name="Lopez D."/>
            <person name="Ribeiro S."/>
            <person name="Label P."/>
            <person name="Fumanal B."/>
            <person name="Venisse J.S."/>
            <person name="Kohler A."/>
            <person name="de Oliveira R.R."/>
            <person name="Labutti K."/>
            <person name="Lipzen A."/>
            <person name="Lail K."/>
            <person name="Bauer D."/>
            <person name="Ohm R.A."/>
            <person name="Barry K.W."/>
            <person name="Spatafora J."/>
            <person name="Grigoriev I.V."/>
            <person name="Martin F.M."/>
            <person name="Pujade-Renaud V."/>
        </authorList>
    </citation>
    <scope>NUCLEOTIDE SEQUENCE [LARGE SCALE GENOMIC DNA]</scope>
    <source>
        <strain evidence="2 3">Philippines</strain>
    </source>
</reference>
<dbReference type="AlphaFoldDB" id="A0A2T2NUM6"/>
<dbReference type="EMBL" id="KZ678133">
    <property type="protein sequence ID" value="PSN69100.1"/>
    <property type="molecule type" value="Genomic_DNA"/>
</dbReference>
<feature type="region of interest" description="Disordered" evidence="1">
    <location>
        <begin position="1"/>
        <end position="121"/>
    </location>
</feature>
<feature type="compositionally biased region" description="Basic and acidic residues" evidence="1">
    <location>
        <begin position="30"/>
        <end position="48"/>
    </location>
</feature>
<dbReference type="OrthoDB" id="5420387at2759"/>
<accession>A0A2T2NUM6</accession>
<evidence type="ECO:0000313" key="2">
    <source>
        <dbReference type="EMBL" id="PSN69100.1"/>
    </source>
</evidence>
<dbReference type="PANTHER" id="PTHR42345:SF2">
    <property type="entry name" value="HELICASE-LIKE PROTEIN"/>
    <property type="match status" value="1"/>
</dbReference>
<evidence type="ECO:0000256" key="1">
    <source>
        <dbReference type="SAM" id="MobiDB-lite"/>
    </source>
</evidence>
<keyword evidence="3" id="KW-1185">Reference proteome</keyword>